<name>A0ABR0XGH3_REHGL</name>
<evidence type="ECO:0000256" key="5">
    <source>
        <dbReference type="SAM" id="SignalP"/>
    </source>
</evidence>
<dbReference type="PANTHER" id="PTHR31263:SF68">
    <property type="entry name" value="GLYCOSIDE HYDROLASE FAMILY 5 DOMAIN-CONTAINING PROTEIN"/>
    <property type="match status" value="1"/>
</dbReference>
<proteinExistence type="inferred from homology"/>
<keyword evidence="3 4" id="KW-0326">Glycosidase</keyword>
<dbReference type="SUPFAM" id="SSF51445">
    <property type="entry name" value="(Trans)glycosidases"/>
    <property type="match status" value="1"/>
</dbReference>
<dbReference type="SUPFAM" id="SSF50370">
    <property type="entry name" value="Ricin B-like lectins"/>
    <property type="match status" value="1"/>
</dbReference>
<accession>A0ABR0XGH3</accession>
<dbReference type="InterPro" id="IPR035992">
    <property type="entry name" value="Ricin_B-like_lectins"/>
</dbReference>
<keyword evidence="8" id="KW-1185">Reference proteome</keyword>
<dbReference type="EMBL" id="JABTTQ020000004">
    <property type="protein sequence ID" value="KAK6158298.1"/>
    <property type="molecule type" value="Genomic_DNA"/>
</dbReference>
<evidence type="ECO:0000259" key="6">
    <source>
        <dbReference type="Pfam" id="PF00150"/>
    </source>
</evidence>
<comment type="similarity">
    <text evidence="1 4">Belongs to the glycosyl hydrolase 5 (cellulase A) family.</text>
</comment>
<evidence type="ECO:0000313" key="8">
    <source>
        <dbReference type="Proteomes" id="UP001318860"/>
    </source>
</evidence>
<feature type="chain" id="PRO_5046146937" description="Glycoside hydrolase family 5 domain-containing protein" evidence="5">
    <location>
        <begin position="28"/>
        <end position="540"/>
    </location>
</feature>
<gene>
    <name evidence="7" type="ORF">DH2020_005612</name>
</gene>
<feature type="signal peptide" evidence="5">
    <location>
        <begin position="1"/>
        <end position="27"/>
    </location>
</feature>
<dbReference type="InterPro" id="IPR001547">
    <property type="entry name" value="Glyco_hydro_5"/>
</dbReference>
<evidence type="ECO:0000256" key="3">
    <source>
        <dbReference type="ARBA" id="ARBA00023295"/>
    </source>
</evidence>
<evidence type="ECO:0000313" key="7">
    <source>
        <dbReference type="EMBL" id="KAK6158298.1"/>
    </source>
</evidence>
<dbReference type="PANTHER" id="PTHR31263">
    <property type="entry name" value="CELLULASE FAMILY PROTEIN (AFU_ORTHOLOGUE AFUA_5G14560)"/>
    <property type="match status" value="1"/>
</dbReference>
<dbReference type="Proteomes" id="UP001318860">
    <property type="component" value="Unassembled WGS sequence"/>
</dbReference>
<keyword evidence="5" id="KW-0732">Signal</keyword>
<comment type="caution">
    <text evidence="7">The sequence shown here is derived from an EMBL/GenBank/DDBJ whole genome shotgun (WGS) entry which is preliminary data.</text>
</comment>
<evidence type="ECO:0000256" key="4">
    <source>
        <dbReference type="RuleBase" id="RU361153"/>
    </source>
</evidence>
<dbReference type="Gene3D" id="3.20.20.80">
    <property type="entry name" value="Glycosidases"/>
    <property type="match status" value="1"/>
</dbReference>
<organism evidence="7 8">
    <name type="scientific">Rehmannia glutinosa</name>
    <name type="common">Chinese foxglove</name>
    <dbReference type="NCBI Taxonomy" id="99300"/>
    <lineage>
        <taxon>Eukaryota</taxon>
        <taxon>Viridiplantae</taxon>
        <taxon>Streptophyta</taxon>
        <taxon>Embryophyta</taxon>
        <taxon>Tracheophyta</taxon>
        <taxon>Spermatophyta</taxon>
        <taxon>Magnoliopsida</taxon>
        <taxon>eudicotyledons</taxon>
        <taxon>Gunneridae</taxon>
        <taxon>Pentapetalae</taxon>
        <taxon>asterids</taxon>
        <taxon>lamiids</taxon>
        <taxon>Lamiales</taxon>
        <taxon>Orobanchaceae</taxon>
        <taxon>Rehmannieae</taxon>
        <taxon>Rehmannia</taxon>
    </lineage>
</organism>
<dbReference type="Pfam" id="PF00150">
    <property type="entry name" value="Cellulase"/>
    <property type="match status" value="1"/>
</dbReference>
<evidence type="ECO:0000256" key="1">
    <source>
        <dbReference type="ARBA" id="ARBA00005641"/>
    </source>
</evidence>
<protein>
    <recommendedName>
        <fullName evidence="6">Glycoside hydrolase family 5 domain-containing protein</fullName>
    </recommendedName>
</protein>
<reference evidence="7 8" key="1">
    <citation type="journal article" date="2021" name="Comput. Struct. Biotechnol. J.">
        <title>De novo genome assembly of the potent medicinal plant Rehmannia glutinosa using nanopore technology.</title>
        <authorList>
            <person name="Ma L."/>
            <person name="Dong C."/>
            <person name="Song C."/>
            <person name="Wang X."/>
            <person name="Zheng X."/>
            <person name="Niu Y."/>
            <person name="Chen S."/>
            <person name="Feng W."/>
        </authorList>
    </citation>
    <scope>NUCLEOTIDE SEQUENCE [LARGE SCALE GENOMIC DNA]</scope>
    <source>
        <strain evidence="7">DH-2019</strain>
    </source>
</reference>
<feature type="domain" description="Glycoside hydrolase family 5" evidence="6">
    <location>
        <begin position="68"/>
        <end position="351"/>
    </location>
</feature>
<sequence length="540" mass="60522">MEGRRMTINKAIIPLFLFLQFSSFCNSVPQLSTNSRFIVDGTKRVKLACVNWVSHLQPMIAEGLEKKPLSHIASKIAETGFNCVRFTWATFMFTRPDYYNLKVSDSLDTYNLTAAKTGIAKNNPGILGMRILELHKAVVDELGRNNLMVVLDNHVSRPDWCCGDDDGNGFFGDDNFDPTEWLQGLTAVARAYKGNPAVVGMSMRNELRGKRQNETEWYKYMQEGATTIHKESPDFLVIISGLSYDTNLGFLRTKPLPLNLNNKLVYEAHWYTFGISADRWTAQTNNLCAVVTKMARDNYLFLTTGDNPFPLFLSEFGIDQRGVNEAENRYITCLLAEVAEKDIDWALWTFQGSYMLRQGTVNLEEYFGVMDVNWDRPRNPGYLDRLQVIRQVNQDLESNHPTYNIIFHPQSGQCLQIGKANNVFLANCKTATRWDQHQDGGPIKLAGSPWCLTVAGDGGAACVSNDCSGNGSKWKFVSSSGLQLGAQNGQGKYLCLEKNNLNSTVIVSKKCLCVGDNLDDLATCAENPLVQWFKLVPVNV</sequence>
<dbReference type="CDD" id="cd00161">
    <property type="entry name" value="beta-trefoil_Ricin-like"/>
    <property type="match status" value="1"/>
</dbReference>
<dbReference type="InterPro" id="IPR017853">
    <property type="entry name" value="GH"/>
</dbReference>
<evidence type="ECO:0000256" key="2">
    <source>
        <dbReference type="ARBA" id="ARBA00022801"/>
    </source>
</evidence>
<keyword evidence="2 4" id="KW-0378">Hydrolase</keyword>